<feature type="region of interest" description="Disordered" evidence="2">
    <location>
        <begin position="1064"/>
        <end position="1097"/>
    </location>
</feature>
<keyword evidence="7" id="KW-1185">Reference proteome</keyword>
<dbReference type="Pfam" id="PF00249">
    <property type="entry name" value="Myb_DNA-binding"/>
    <property type="match status" value="2"/>
</dbReference>
<gene>
    <name evidence="6" type="ORF">THASP1DRAFT_25124</name>
</gene>
<dbReference type="OrthoDB" id="10258692at2759"/>
<evidence type="ECO:0000259" key="4">
    <source>
        <dbReference type="PROSITE" id="PS51293"/>
    </source>
</evidence>
<protein>
    <recommendedName>
        <fullName evidence="8">SANT domain-containing protein</fullName>
    </recommendedName>
</protein>
<reference evidence="7" key="1">
    <citation type="journal article" date="2018" name="Nat. Microbiol.">
        <title>Leveraging single-cell genomics to expand the fungal tree of life.</title>
        <authorList>
            <person name="Ahrendt S.R."/>
            <person name="Quandt C.A."/>
            <person name="Ciobanu D."/>
            <person name="Clum A."/>
            <person name="Salamov A."/>
            <person name="Andreopoulos B."/>
            <person name="Cheng J.F."/>
            <person name="Woyke T."/>
            <person name="Pelin A."/>
            <person name="Henrissat B."/>
            <person name="Reynolds N.K."/>
            <person name="Benny G.L."/>
            <person name="Smith M.E."/>
            <person name="James T.Y."/>
            <person name="Grigoriev I.V."/>
        </authorList>
    </citation>
    <scope>NUCLEOTIDE SEQUENCE [LARGE SCALE GENOMIC DNA]</scope>
    <source>
        <strain evidence="7">RSA 1356</strain>
    </source>
</reference>
<dbReference type="PANTHER" id="PTHR13992">
    <property type="entry name" value="NUCLEAR RECEPTOR CO-REPRESSOR RELATED NCOR"/>
    <property type="match status" value="1"/>
</dbReference>
<feature type="compositionally biased region" description="Pro residues" evidence="2">
    <location>
        <begin position="1354"/>
        <end position="1363"/>
    </location>
</feature>
<evidence type="ECO:0000256" key="1">
    <source>
        <dbReference type="SAM" id="Coils"/>
    </source>
</evidence>
<feature type="compositionally biased region" description="Low complexity" evidence="2">
    <location>
        <begin position="1401"/>
        <end position="1418"/>
    </location>
</feature>
<dbReference type="InterPro" id="IPR051571">
    <property type="entry name" value="N-CoR_corepressor"/>
</dbReference>
<dbReference type="SUPFAM" id="SSF46689">
    <property type="entry name" value="Homeodomain-like"/>
    <property type="match status" value="3"/>
</dbReference>
<accession>A0A4P9XL58</accession>
<dbReference type="EMBL" id="KZ992855">
    <property type="protein sequence ID" value="RKP06583.1"/>
    <property type="molecule type" value="Genomic_DNA"/>
</dbReference>
<dbReference type="PROSITE" id="PS50090">
    <property type="entry name" value="MYB_LIKE"/>
    <property type="match status" value="1"/>
</dbReference>
<dbReference type="InterPro" id="IPR017884">
    <property type="entry name" value="SANT_dom"/>
</dbReference>
<keyword evidence="1" id="KW-0175">Coiled coil</keyword>
<feature type="domain" description="SANT" evidence="4">
    <location>
        <begin position="683"/>
        <end position="734"/>
    </location>
</feature>
<dbReference type="GO" id="GO:0006357">
    <property type="term" value="P:regulation of transcription by RNA polymerase II"/>
    <property type="evidence" value="ECO:0007669"/>
    <property type="project" value="TreeGrafter"/>
</dbReference>
<evidence type="ECO:0000313" key="6">
    <source>
        <dbReference type="EMBL" id="RKP06583.1"/>
    </source>
</evidence>
<dbReference type="PROSITE" id="PS51294">
    <property type="entry name" value="HTH_MYB"/>
    <property type="match status" value="1"/>
</dbReference>
<evidence type="ECO:0000259" key="5">
    <source>
        <dbReference type="PROSITE" id="PS51294"/>
    </source>
</evidence>
<sequence length="1673" mass="178946">ITTEAQPSLWELPPSSTGVARSPPRDINPNAWTSAVEEAGKASVQGEDAVSGQQKEDSQMSYSMSRDAIFARMDQLDTEIADCQAQLDVVQTELHNAAEEVDKSSQRVRELEFSRVQKTATLKQSAATAQPGTAEEECHNEHRVTTAGLWMDVERVIKRIYSENQRSAAAAENDVYWTRLAPRPSVRGDLGMLPCIRRNERSHTQQRAAMVQVMATRKAAVAAKELALKREYHLLWKRWQVRVEKLDRAHAREDSVGIGGHGLDGHAGGLDESLYAGRSSRRTFHNADAARSEAEFQEILQLLQTADERDPDLRAQRTAATISDMLLDPAEHEFAYRNRNGHVLNPPLYYHCVPPPGDDRPQEIDRWTPEEEDIFRQRYLLYPKQFGKISLGLPEKTCEQCVLYYYRNKKRVNFKALLAKKDAAKRRKGGKARKDAAAGETGTTTSKRKSKSRGDALLGDIKAAKKKRGRRKEQPSAEPQTQERRETRRRVREGTADVAAGVEDDAAADDATAGDEALALAVAAGDRRHTRSSRARVQRRTAAVVAVAAITRTPMDAAEALTGDHASIVGADQDEDMSATATPEPIAVPSMSVDSSGTTGDIDVHADDSLGAGVRADADADVHADADADADVDANADADADADVDAELLALHRDADELGVEGDEAIDDELDGSRPRRRLSETRLTARWTEDDRINALRAYQRHGRDFEAVARVVGTKTEGQCRNYYHNYRRKHGVAASEGYALLKRAGKVPGTDSEDDFGVYRLAAVEQLVGGTGNEDLLGEEADETLHMESAIEGFADESAVSALSLHDDANLGVEAVAPSTEGDISGEDPAEVATPLAVVAKLAAANRGQRGQRGHASRGSRSIAASSLRHRAISSAASEVLAEISPDMLPEMMSGYYEREIVDGSAGYDDASEYDETASVATGGYDEDEALSVALEAGEETAGEESADYTAAPSLTADGGKLPYTSALVDDSIDPQLHAAAIAGDTAAARRKQGKRQRLTTDSEGDNEYTITTVPSTSAEAYAISRGMYDVSTSDPLMLLSQVSEAAAAAAAGAQTLVQLASSEPRSPSETGHGSMASGMRKKRRGRQADGTAASRKQAYSSYWSVAEKSEFIRLLGLYGRDFAAISQALASKTLIQARNYYQSHVERLNLEPIALEAERRLSDAASATSVTGATGTYVPQTRSPLPQSVPMQQPSVSAPASSQLQSAQTQQMVQSYQVQATSQSSVQQTTPLLAHQPPQKQTFVHHMPAQAVTRNSPAPESVQARQKIYQPTATHPAYYGGSMYNAPAQHSPDPASVMAASGAALPRPQPTAHIGYSGLSSLPGPRAGFFPAPSSASLAPGMSSSMSPSPSVPQSPPQPRRTGVTAINALLNDAPSGDADSVEKSVADNDWFGGGTAADNEAAASTPAPASPGSIPLEHRTRSLSYQARHTPQMSVSTMPRQQQQPPPPPPQHVYGHPVHTHMQRTSQPPVSAATHGGAYATPVGPPQPLQTVMATGPPSSGVRPGGPGTSAPLQHRHSMPAYSAAAYMVGSPVAASTASMSPGPRVGTPYEAISPAANMHHYPPQPQQPQQHRASDPFMHSIPIGRDTTASPAPGPHYMYTGHPGASTTPMPMMHAAPPPGAYRHQIPMQPPPAGLSPHGQVMVYPPPAGGTPHGMMPGEAARRRPPY</sequence>
<dbReference type="Gene3D" id="1.10.10.60">
    <property type="entry name" value="Homeodomain-like"/>
    <property type="match status" value="1"/>
</dbReference>
<dbReference type="InterPro" id="IPR017930">
    <property type="entry name" value="Myb_dom"/>
</dbReference>
<feature type="compositionally biased region" description="Basic residues" evidence="2">
    <location>
        <begin position="992"/>
        <end position="1001"/>
    </location>
</feature>
<feature type="region of interest" description="Disordered" evidence="2">
    <location>
        <begin position="423"/>
        <end position="510"/>
    </location>
</feature>
<dbReference type="Proteomes" id="UP000271241">
    <property type="component" value="Unassembled WGS sequence"/>
</dbReference>
<dbReference type="CDD" id="cd00167">
    <property type="entry name" value="SANT"/>
    <property type="match status" value="3"/>
</dbReference>
<feature type="compositionally biased region" description="Low complexity" evidence="2">
    <location>
        <begin position="1170"/>
        <end position="1180"/>
    </location>
</feature>
<feature type="domain" description="Myb-like" evidence="3">
    <location>
        <begin position="680"/>
        <end position="730"/>
    </location>
</feature>
<proteinExistence type="predicted"/>
<feature type="domain" description="SANT" evidence="4">
    <location>
        <begin position="362"/>
        <end position="413"/>
    </location>
</feature>
<feature type="region of interest" description="Disordered" evidence="2">
    <location>
        <begin position="991"/>
        <end position="1013"/>
    </location>
</feature>
<feature type="region of interest" description="Disordered" evidence="2">
    <location>
        <begin position="1561"/>
        <end position="1609"/>
    </location>
</feature>
<feature type="compositionally biased region" description="Low complexity" evidence="2">
    <location>
        <begin position="1194"/>
        <end position="1212"/>
    </location>
</feature>
<dbReference type="STRING" id="78915.A0A4P9XL58"/>
<feature type="coiled-coil region" evidence="1">
    <location>
        <begin position="73"/>
        <end position="107"/>
    </location>
</feature>
<feature type="region of interest" description="Disordered" evidence="2">
    <location>
        <begin position="1"/>
        <end position="61"/>
    </location>
</feature>
<evidence type="ECO:0000259" key="3">
    <source>
        <dbReference type="PROSITE" id="PS50090"/>
    </source>
</evidence>
<dbReference type="GO" id="GO:0034967">
    <property type="term" value="C:Set3 complex"/>
    <property type="evidence" value="ECO:0007669"/>
    <property type="project" value="TreeGrafter"/>
</dbReference>
<dbReference type="PANTHER" id="PTHR13992:SF39">
    <property type="entry name" value="SMRTER, ISOFORM G"/>
    <property type="match status" value="1"/>
</dbReference>
<dbReference type="PROSITE" id="PS51293">
    <property type="entry name" value="SANT"/>
    <property type="match status" value="2"/>
</dbReference>
<evidence type="ECO:0000313" key="7">
    <source>
        <dbReference type="Proteomes" id="UP000271241"/>
    </source>
</evidence>
<name>A0A4P9XL58_9FUNG</name>
<feature type="region of interest" description="Disordered" evidence="2">
    <location>
        <begin position="1170"/>
        <end position="1212"/>
    </location>
</feature>
<feature type="compositionally biased region" description="Polar residues" evidence="2">
    <location>
        <begin position="1064"/>
        <end position="1075"/>
    </location>
</feature>
<feature type="compositionally biased region" description="Polar residues" evidence="2">
    <location>
        <begin position="1433"/>
        <end position="1445"/>
    </location>
</feature>
<dbReference type="Gene3D" id="1.20.58.1880">
    <property type="match status" value="2"/>
</dbReference>
<feature type="compositionally biased region" description="Polar residues" evidence="2">
    <location>
        <begin position="1181"/>
        <end position="1190"/>
    </location>
</feature>
<dbReference type="SMART" id="SM00717">
    <property type="entry name" value="SANT"/>
    <property type="match status" value="3"/>
</dbReference>
<dbReference type="InterPro" id="IPR009057">
    <property type="entry name" value="Homeodomain-like_sf"/>
</dbReference>
<evidence type="ECO:0000256" key="2">
    <source>
        <dbReference type="SAM" id="MobiDB-lite"/>
    </source>
</evidence>
<feature type="compositionally biased region" description="Low complexity" evidence="2">
    <location>
        <begin position="1336"/>
        <end position="1353"/>
    </location>
</feature>
<dbReference type="InterPro" id="IPR001005">
    <property type="entry name" value="SANT/Myb"/>
</dbReference>
<evidence type="ECO:0008006" key="8">
    <source>
        <dbReference type="Google" id="ProtNLM"/>
    </source>
</evidence>
<feature type="region of interest" description="Disordered" evidence="2">
    <location>
        <begin position="1433"/>
        <end position="1482"/>
    </location>
</feature>
<feature type="region of interest" description="Disordered" evidence="2">
    <location>
        <begin position="1336"/>
        <end position="1421"/>
    </location>
</feature>
<organism evidence="6 7">
    <name type="scientific">Thamnocephalis sphaerospora</name>
    <dbReference type="NCBI Taxonomy" id="78915"/>
    <lineage>
        <taxon>Eukaryota</taxon>
        <taxon>Fungi</taxon>
        <taxon>Fungi incertae sedis</taxon>
        <taxon>Zoopagomycota</taxon>
        <taxon>Zoopagomycotina</taxon>
        <taxon>Zoopagomycetes</taxon>
        <taxon>Zoopagales</taxon>
        <taxon>Sigmoideomycetaceae</taxon>
        <taxon>Thamnocephalis</taxon>
    </lineage>
</organism>
<feature type="non-terminal residue" evidence="6">
    <location>
        <position position="1"/>
    </location>
</feature>
<feature type="domain" description="HTH myb-type" evidence="5">
    <location>
        <begin position="680"/>
        <end position="734"/>
    </location>
</feature>